<sequence length="288" mass="31831">MNAFSRLLPVLGSAYGLQAALAAIFVPQANEKFYDLGGALGFISTTLISLYYPAVRAQIRYGSAAAPFPSLSSFAPRQLLLSAALGIWSVRLGSFLVQRAIKAGGDSRFDEVKHQPTKFTAFWMAQATWVFLVGLPVYLVNTLPSNLHPALGLRDYAAIGIYGSSLLFEVIADRQKSAWRHEKENKQHDDKFITIGLWSLSRHPNYVGEVGIWTGIWMLAIGSLQTAYFPAYTFALAAISPITTYTLLRNVSGVPPLEASGDKKFGQDPKWKEYKKTVPVFWPWGGYD</sequence>
<dbReference type="GeneID" id="20670236"/>
<dbReference type="PROSITE" id="PS50244">
    <property type="entry name" value="S5A_REDUCTASE"/>
    <property type="match status" value="1"/>
</dbReference>
<dbReference type="EMBL" id="KI925457">
    <property type="protein sequence ID" value="ETW82849.1"/>
    <property type="molecule type" value="Genomic_DNA"/>
</dbReference>
<name>W4KAV1_HETIT</name>
<dbReference type="HOGENOM" id="CLU_043418_1_0_1"/>
<reference evidence="2 3" key="1">
    <citation type="journal article" date="2012" name="New Phytol.">
        <title>Insight into trade-off between wood decay and parasitism from the genome of a fungal forest pathogen.</title>
        <authorList>
            <person name="Olson A."/>
            <person name="Aerts A."/>
            <person name="Asiegbu F."/>
            <person name="Belbahri L."/>
            <person name="Bouzid O."/>
            <person name="Broberg A."/>
            <person name="Canback B."/>
            <person name="Coutinho P.M."/>
            <person name="Cullen D."/>
            <person name="Dalman K."/>
            <person name="Deflorio G."/>
            <person name="van Diepen L.T."/>
            <person name="Dunand C."/>
            <person name="Duplessis S."/>
            <person name="Durling M."/>
            <person name="Gonthier P."/>
            <person name="Grimwood J."/>
            <person name="Fossdal C.G."/>
            <person name="Hansson D."/>
            <person name="Henrissat B."/>
            <person name="Hietala A."/>
            <person name="Himmelstrand K."/>
            <person name="Hoffmeister D."/>
            <person name="Hogberg N."/>
            <person name="James T.Y."/>
            <person name="Karlsson M."/>
            <person name="Kohler A."/>
            <person name="Kues U."/>
            <person name="Lee Y.H."/>
            <person name="Lin Y.C."/>
            <person name="Lind M."/>
            <person name="Lindquist E."/>
            <person name="Lombard V."/>
            <person name="Lucas S."/>
            <person name="Lunden K."/>
            <person name="Morin E."/>
            <person name="Murat C."/>
            <person name="Park J."/>
            <person name="Raffaello T."/>
            <person name="Rouze P."/>
            <person name="Salamov A."/>
            <person name="Schmutz J."/>
            <person name="Solheim H."/>
            <person name="Stahlberg J."/>
            <person name="Velez H."/>
            <person name="de Vries R.P."/>
            <person name="Wiebenga A."/>
            <person name="Woodward S."/>
            <person name="Yakovlev I."/>
            <person name="Garbelotto M."/>
            <person name="Martin F."/>
            <person name="Grigoriev I.V."/>
            <person name="Stenlid J."/>
        </authorList>
    </citation>
    <scope>NUCLEOTIDE SEQUENCE [LARGE SCALE GENOMIC DNA]</scope>
    <source>
        <strain evidence="2 3">TC 32-1</strain>
    </source>
</reference>
<dbReference type="eggNOG" id="KOG4650">
    <property type="taxonomic scope" value="Eukaryota"/>
</dbReference>
<dbReference type="AlphaFoldDB" id="W4KAV1"/>
<evidence type="ECO:0000313" key="2">
    <source>
        <dbReference type="EMBL" id="ETW82849.1"/>
    </source>
</evidence>
<evidence type="ECO:0000313" key="3">
    <source>
        <dbReference type="Proteomes" id="UP000030671"/>
    </source>
</evidence>
<feature type="transmembrane region" description="Helical" evidence="1">
    <location>
        <begin position="32"/>
        <end position="52"/>
    </location>
</feature>
<dbReference type="Proteomes" id="UP000030671">
    <property type="component" value="Unassembled WGS sequence"/>
</dbReference>
<dbReference type="KEGG" id="hir:HETIRDRAFT_315577"/>
<proteinExistence type="predicted"/>
<evidence type="ECO:0000256" key="1">
    <source>
        <dbReference type="SAM" id="Phobius"/>
    </source>
</evidence>
<keyword evidence="1" id="KW-1133">Transmembrane helix</keyword>
<accession>W4KAV1</accession>
<dbReference type="PANTHER" id="PTHR32251:SF17">
    <property type="entry name" value="STEROID 5-ALPHA REDUCTASE C-TERMINAL DOMAIN-CONTAINING PROTEIN"/>
    <property type="match status" value="1"/>
</dbReference>
<dbReference type="Gene3D" id="1.20.120.1630">
    <property type="match status" value="1"/>
</dbReference>
<keyword evidence="1" id="KW-0472">Membrane</keyword>
<dbReference type="InParanoid" id="W4KAV1"/>
<dbReference type="PANTHER" id="PTHR32251">
    <property type="entry name" value="3-OXO-5-ALPHA-STEROID 4-DEHYDROGENASE"/>
    <property type="match status" value="1"/>
</dbReference>
<gene>
    <name evidence="2" type="ORF">HETIRDRAFT_315577</name>
</gene>
<dbReference type="RefSeq" id="XP_009545161.1">
    <property type="nucleotide sequence ID" value="XM_009546866.1"/>
</dbReference>
<organism evidence="2 3">
    <name type="scientific">Heterobasidion irregulare (strain TC 32-1)</name>
    <dbReference type="NCBI Taxonomy" id="747525"/>
    <lineage>
        <taxon>Eukaryota</taxon>
        <taxon>Fungi</taxon>
        <taxon>Dikarya</taxon>
        <taxon>Basidiomycota</taxon>
        <taxon>Agaricomycotina</taxon>
        <taxon>Agaricomycetes</taxon>
        <taxon>Russulales</taxon>
        <taxon>Bondarzewiaceae</taxon>
        <taxon>Heterobasidion</taxon>
        <taxon>Heterobasidion annosum species complex</taxon>
    </lineage>
</organism>
<feature type="transmembrane region" description="Helical" evidence="1">
    <location>
        <begin position="121"/>
        <end position="140"/>
    </location>
</feature>
<dbReference type="Pfam" id="PF06966">
    <property type="entry name" value="DUF1295"/>
    <property type="match status" value="1"/>
</dbReference>
<protein>
    <submittedName>
        <fullName evidence="2">Uncharacterized protein</fullName>
    </submittedName>
</protein>
<dbReference type="OrthoDB" id="67965at2759"/>
<keyword evidence="1" id="KW-0812">Transmembrane</keyword>
<keyword evidence="3" id="KW-1185">Reference proteome</keyword>
<dbReference type="InterPro" id="IPR010721">
    <property type="entry name" value="UstE-like"/>
</dbReference>
<dbReference type="GO" id="GO:0016020">
    <property type="term" value="C:membrane"/>
    <property type="evidence" value="ECO:0007669"/>
    <property type="project" value="TreeGrafter"/>
</dbReference>